<dbReference type="PROSITE" id="PS51257">
    <property type="entry name" value="PROKAR_LIPOPROTEIN"/>
    <property type="match status" value="1"/>
</dbReference>
<accession>A0A7W5CDD3</accession>
<keyword evidence="1" id="KW-0472">Membrane</keyword>
<proteinExistence type="predicted"/>
<dbReference type="RefSeq" id="WP_183570331.1">
    <property type="nucleotide sequence ID" value="NZ_CBCSLB010000026.1"/>
</dbReference>
<dbReference type="AlphaFoldDB" id="A0A7W5CDD3"/>
<evidence type="ECO:0000313" key="2">
    <source>
        <dbReference type="EMBL" id="MBB3155542.1"/>
    </source>
</evidence>
<gene>
    <name evidence="2" type="ORF">FHS16_005650</name>
</gene>
<organism evidence="2 3">
    <name type="scientific">Paenibacillus endophyticus</name>
    <dbReference type="NCBI Taxonomy" id="1294268"/>
    <lineage>
        <taxon>Bacteria</taxon>
        <taxon>Bacillati</taxon>
        <taxon>Bacillota</taxon>
        <taxon>Bacilli</taxon>
        <taxon>Bacillales</taxon>
        <taxon>Paenibacillaceae</taxon>
        <taxon>Paenibacillus</taxon>
    </lineage>
</organism>
<sequence>MMVGEKRKSAVVLATAYFLGGLLILLACVAWFVGRTDARPEQAVVAEIEGEPVTEEEFRWVLGRERSGVIEQFKRDHKAVVDETFWQREYDGITPLETVKRRALDSVARMKVQLQLAERHGIIEDASYEGLLLEMERENARRAKALAAGLPVYGPTRFDWSDFADFYIGRMTIELKGKLAETVLAMTEDRLKRHYEEIKEELFRLEGETRFYAISAPYRIDGVEDGERKREAASALGEIRARLAAGEAAGPLFDELGKETAKAGETSVLHAAEERFDAASARYYYKTLPPLYELLADAPKPGTVGSILDDEANGRYMLAVVIGSEAGGYAGFEESKDKVRQHALETAYSEYVDKLTKEARIVTIGRLYEGITLE</sequence>
<name>A0A7W5CDD3_9BACL</name>
<keyword evidence="1" id="KW-1133">Transmembrane helix</keyword>
<comment type="caution">
    <text evidence="2">The sequence shown here is derived from an EMBL/GenBank/DDBJ whole genome shotgun (WGS) entry which is preliminary data.</text>
</comment>
<keyword evidence="3" id="KW-1185">Reference proteome</keyword>
<protein>
    <submittedName>
        <fullName evidence="2">Uncharacterized protein</fullName>
    </submittedName>
</protein>
<dbReference type="EMBL" id="JACHXW010000026">
    <property type="protein sequence ID" value="MBB3155542.1"/>
    <property type="molecule type" value="Genomic_DNA"/>
</dbReference>
<keyword evidence="1" id="KW-0812">Transmembrane</keyword>
<reference evidence="2 3" key="1">
    <citation type="submission" date="2020-08" db="EMBL/GenBank/DDBJ databases">
        <title>Genomic Encyclopedia of Type Strains, Phase III (KMG-III): the genomes of soil and plant-associated and newly described type strains.</title>
        <authorList>
            <person name="Whitman W."/>
        </authorList>
    </citation>
    <scope>NUCLEOTIDE SEQUENCE [LARGE SCALE GENOMIC DNA]</scope>
    <source>
        <strain evidence="2 3">CECT 8234</strain>
    </source>
</reference>
<dbReference type="Proteomes" id="UP000518605">
    <property type="component" value="Unassembled WGS sequence"/>
</dbReference>
<evidence type="ECO:0000256" key="1">
    <source>
        <dbReference type="SAM" id="Phobius"/>
    </source>
</evidence>
<evidence type="ECO:0000313" key="3">
    <source>
        <dbReference type="Proteomes" id="UP000518605"/>
    </source>
</evidence>
<feature type="transmembrane region" description="Helical" evidence="1">
    <location>
        <begin position="12"/>
        <end position="33"/>
    </location>
</feature>